<dbReference type="PANTHER" id="PTHR21040">
    <property type="entry name" value="BCDNA.GH04120"/>
    <property type="match status" value="1"/>
</dbReference>
<dbReference type="Pfam" id="PF00728">
    <property type="entry name" value="Glyco_hydro_20"/>
    <property type="match status" value="1"/>
</dbReference>
<comment type="similarity">
    <text evidence="2">Belongs to the glycosyl hydrolase 20 family.</text>
</comment>
<gene>
    <name evidence="8" type="primary">zgc:113333</name>
    <name evidence="7" type="ORF">Z043_108696</name>
</gene>
<evidence type="ECO:0000256" key="5">
    <source>
        <dbReference type="SAM" id="SignalP"/>
    </source>
</evidence>
<evidence type="ECO:0000313" key="9">
    <source>
        <dbReference type="Proteomes" id="UP000034805"/>
    </source>
</evidence>
<dbReference type="Ensembl" id="ENSSFOT00015037293.2">
    <property type="protein sequence ID" value="ENSSFOP00015036891.2"/>
    <property type="gene ID" value="ENSSFOG00015023464.2"/>
</dbReference>
<dbReference type="Proteomes" id="UP000694397">
    <property type="component" value="Chromosome 8"/>
</dbReference>
<dbReference type="SUPFAM" id="SSF51445">
    <property type="entry name" value="(Trans)glycosidases"/>
    <property type="match status" value="1"/>
</dbReference>
<dbReference type="AlphaFoldDB" id="A0A0P7XBJ1"/>
<dbReference type="CDD" id="cd06565">
    <property type="entry name" value="GH20_GcnA-like"/>
    <property type="match status" value="1"/>
</dbReference>
<dbReference type="InterPro" id="IPR015883">
    <property type="entry name" value="Glyco_hydro_20_cat"/>
</dbReference>
<feature type="domain" description="Glycoside hydrolase family 20 catalytic" evidence="6">
    <location>
        <begin position="148"/>
        <end position="295"/>
    </location>
</feature>
<accession>A0A0P7XBJ1</accession>
<dbReference type="Gene3D" id="3.20.20.80">
    <property type="entry name" value="Glycosidases"/>
    <property type="match status" value="1"/>
</dbReference>
<keyword evidence="4" id="KW-0378">Hydrolase</keyword>
<comment type="catalytic activity">
    <reaction evidence="1">
        <text>Hydrolysis of terminal non-reducing N-acetyl-D-hexosamine residues in N-acetyl-beta-D-hexosaminides.</text>
        <dbReference type="EC" id="3.2.1.52"/>
    </reaction>
</comment>
<evidence type="ECO:0000313" key="7">
    <source>
        <dbReference type="EMBL" id="KPP72315.1"/>
    </source>
</evidence>
<dbReference type="GeneTree" id="ENSGT00390000014852"/>
<dbReference type="STRING" id="113540.ENSSFOP00015036891"/>
<dbReference type="InterPro" id="IPR017853">
    <property type="entry name" value="GH"/>
</dbReference>
<evidence type="ECO:0000259" key="6">
    <source>
        <dbReference type="Pfam" id="PF00728"/>
    </source>
</evidence>
<dbReference type="GO" id="GO:0005975">
    <property type="term" value="P:carbohydrate metabolic process"/>
    <property type="evidence" value="ECO:0007669"/>
    <property type="project" value="InterPro"/>
</dbReference>
<name>A0A0P7XBJ1_SCLFO</name>
<evidence type="ECO:0000256" key="1">
    <source>
        <dbReference type="ARBA" id="ARBA00001231"/>
    </source>
</evidence>
<dbReference type="GO" id="GO:0004563">
    <property type="term" value="F:beta-N-acetylhexosaminidase activity"/>
    <property type="evidence" value="ECO:0007669"/>
    <property type="project" value="UniProtKB-EC"/>
</dbReference>
<evidence type="ECO:0000313" key="8">
    <source>
        <dbReference type="Ensembl" id="ENSSFOP00015036891.2"/>
    </source>
</evidence>
<sequence length="568" mass="64549">MATRMQVVLRLILLCLVAAAIMKVVLQASSKKHNKWGKVLSVGGRRFWKTNALNNMKQTSQENQQMLEIAETGGKEIQKHVPTPKHNALDQAKDPLRIVHLDLKGAAPQIKYLEQIFPLLSAFGANGILLEYEDMFPYEGDLKVLSSPHAYSLEDIKKIRSLAKLSKLEVIPLVQVFGHLEFVLKHKNFTQLREVTMFPNSLNPLVPGARALVVEMAAQVLSKHPETRWFHIGADEVFGLGESQESKNWLHANNGNIGKLFLDHVTAVGHAIMEKQQGIQLLMWDDMMRTSNVEDIKKSNLPSIASPVIWNYLPDFNPEQIKHLISKYQNAGFKSVWFASAFKGASGIDQVWTPVERHLKNHLVWLKVIASMSKYPSISFQGIVLTGWQRYEHFTALCELLPVAIPSLAVCMQALKYNGNMNKVRAETNHILGCNIQLEKGICEGSGAFPGSELYHMIYYIHTNLQQETVNMMKNFKGVFTRYHRKYNFGNPRNLGFSIGKLKKLLQAWEAYLKNFRIHMEDTYFADTVEEWMEENVNQHLDHLISTVEDVERIIALSGRPKSAKALL</sequence>
<dbReference type="OrthoDB" id="10023921at2759"/>
<evidence type="ECO:0000313" key="10">
    <source>
        <dbReference type="Proteomes" id="UP000694397"/>
    </source>
</evidence>
<keyword evidence="10" id="KW-1185">Reference proteome</keyword>
<feature type="signal peptide" evidence="5">
    <location>
        <begin position="1"/>
        <end position="19"/>
    </location>
</feature>
<evidence type="ECO:0000256" key="3">
    <source>
        <dbReference type="ARBA" id="ARBA00012663"/>
    </source>
</evidence>
<reference evidence="8 10" key="2">
    <citation type="submission" date="2019-04" db="EMBL/GenBank/DDBJ databases">
        <authorList>
            <consortium name="Wellcome Sanger Institute Data Sharing"/>
        </authorList>
    </citation>
    <scope>NUCLEOTIDE SEQUENCE [LARGE SCALE GENOMIC DNA]</scope>
</reference>
<proteinExistence type="inferred from homology"/>
<dbReference type="InterPro" id="IPR038901">
    <property type="entry name" value="HEXDC-like"/>
</dbReference>
<protein>
    <recommendedName>
        <fullName evidence="3">beta-N-acetylhexosaminidase</fullName>
        <ecNumber evidence="3">3.2.1.52</ecNumber>
    </recommendedName>
</protein>
<dbReference type="Proteomes" id="UP000034805">
    <property type="component" value="Unassembled WGS sequence"/>
</dbReference>
<reference evidence="7 9" key="1">
    <citation type="submission" date="2015-08" db="EMBL/GenBank/DDBJ databases">
        <title>The genome of the Asian arowana (Scleropages formosus).</title>
        <authorList>
            <person name="Tan M.H."/>
            <person name="Gan H.M."/>
            <person name="Croft L.J."/>
            <person name="Austin C.M."/>
        </authorList>
    </citation>
    <scope>NUCLEOTIDE SEQUENCE [LARGE SCALE GENOMIC DNA]</scope>
    <source>
        <strain evidence="7">Aro1</strain>
    </source>
</reference>
<keyword evidence="5" id="KW-0732">Signal</keyword>
<reference evidence="8" key="3">
    <citation type="submission" date="2025-05" db="UniProtKB">
        <authorList>
            <consortium name="Ensembl"/>
        </authorList>
    </citation>
    <scope>IDENTIFICATION</scope>
</reference>
<evidence type="ECO:0000256" key="4">
    <source>
        <dbReference type="ARBA" id="ARBA00022801"/>
    </source>
</evidence>
<evidence type="ECO:0000256" key="2">
    <source>
        <dbReference type="ARBA" id="ARBA00006285"/>
    </source>
</evidence>
<dbReference type="EMBL" id="JARO02002589">
    <property type="protein sequence ID" value="KPP72315.1"/>
    <property type="molecule type" value="Genomic_DNA"/>
</dbReference>
<feature type="chain" id="PRO_5044545588" description="beta-N-acetylhexosaminidase" evidence="5">
    <location>
        <begin position="20"/>
        <end position="568"/>
    </location>
</feature>
<organism evidence="7 9">
    <name type="scientific">Scleropages formosus</name>
    <name type="common">Asian bonytongue</name>
    <name type="synonym">Osteoglossum formosum</name>
    <dbReference type="NCBI Taxonomy" id="113540"/>
    <lineage>
        <taxon>Eukaryota</taxon>
        <taxon>Metazoa</taxon>
        <taxon>Chordata</taxon>
        <taxon>Craniata</taxon>
        <taxon>Vertebrata</taxon>
        <taxon>Euteleostomi</taxon>
        <taxon>Actinopterygii</taxon>
        <taxon>Neopterygii</taxon>
        <taxon>Teleostei</taxon>
        <taxon>Osteoglossocephala</taxon>
        <taxon>Osteoglossomorpha</taxon>
        <taxon>Osteoglossiformes</taxon>
        <taxon>Osteoglossidae</taxon>
        <taxon>Scleropages</taxon>
    </lineage>
</organism>
<dbReference type="PANTHER" id="PTHR21040:SF5">
    <property type="entry name" value="BETA-N-ACETYLHEXOSAMINIDASE"/>
    <property type="match status" value="1"/>
</dbReference>
<dbReference type="EC" id="3.2.1.52" evidence="3"/>